<dbReference type="EMBL" id="MFFV01000038">
    <property type="protein sequence ID" value="OGF19198.1"/>
    <property type="molecule type" value="Genomic_DNA"/>
</dbReference>
<organism evidence="1 2">
    <name type="scientific">Candidatus Falkowbacteria bacterium RIFCSPLOWO2_02_FULL_45_15</name>
    <dbReference type="NCBI Taxonomy" id="1797988"/>
    <lineage>
        <taxon>Bacteria</taxon>
        <taxon>Candidatus Falkowiibacteriota</taxon>
    </lineage>
</organism>
<sequence>MPASLFFFLLFESSYNTQKQGDALSLLYNIRAFLANNINNFIALKLLTPSVKNQRPLKLARA</sequence>
<evidence type="ECO:0000313" key="2">
    <source>
        <dbReference type="Proteomes" id="UP000177878"/>
    </source>
</evidence>
<proteinExistence type="predicted"/>
<gene>
    <name evidence="1" type="ORF">A3I35_03175</name>
</gene>
<protein>
    <submittedName>
        <fullName evidence="1">Uncharacterized protein</fullName>
    </submittedName>
</protein>
<dbReference type="STRING" id="1797988.A3I35_03175"/>
<dbReference type="AlphaFoldDB" id="A0A1F5RXS1"/>
<reference evidence="1 2" key="1">
    <citation type="journal article" date="2016" name="Nat. Commun.">
        <title>Thousands of microbial genomes shed light on interconnected biogeochemical processes in an aquifer system.</title>
        <authorList>
            <person name="Anantharaman K."/>
            <person name="Brown C.T."/>
            <person name="Hug L.A."/>
            <person name="Sharon I."/>
            <person name="Castelle C.J."/>
            <person name="Probst A.J."/>
            <person name="Thomas B.C."/>
            <person name="Singh A."/>
            <person name="Wilkins M.J."/>
            <person name="Karaoz U."/>
            <person name="Brodie E.L."/>
            <person name="Williams K.H."/>
            <person name="Hubbard S.S."/>
            <person name="Banfield J.F."/>
        </authorList>
    </citation>
    <scope>NUCLEOTIDE SEQUENCE [LARGE SCALE GENOMIC DNA]</scope>
</reference>
<dbReference type="Proteomes" id="UP000177878">
    <property type="component" value="Unassembled WGS sequence"/>
</dbReference>
<name>A0A1F5RXS1_9BACT</name>
<accession>A0A1F5RXS1</accession>
<evidence type="ECO:0000313" key="1">
    <source>
        <dbReference type="EMBL" id="OGF19198.1"/>
    </source>
</evidence>
<comment type="caution">
    <text evidence="1">The sequence shown here is derived from an EMBL/GenBank/DDBJ whole genome shotgun (WGS) entry which is preliminary data.</text>
</comment>